<proteinExistence type="predicted"/>
<dbReference type="AlphaFoldDB" id="A0A1H9G7Y8"/>
<evidence type="ECO:0000313" key="1">
    <source>
        <dbReference type="EMBL" id="SEQ46231.1"/>
    </source>
</evidence>
<name>A0A1H9G7Y8_9PROT</name>
<protein>
    <submittedName>
        <fullName evidence="1">Uncharacterized protein</fullName>
    </submittedName>
</protein>
<sequence>MVLIFLYYLIYKKITINFNPFQKKLFAVKESFQSQQINNKNRSQERQLISRQLKVFNYHCK</sequence>
<evidence type="ECO:0000313" key="2">
    <source>
        <dbReference type="Proteomes" id="UP000181998"/>
    </source>
</evidence>
<gene>
    <name evidence="1" type="ORF">SAMN05421510_10577</name>
</gene>
<accession>A0A1H9G7Y8</accession>
<dbReference type="Proteomes" id="UP000181998">
    <property type="component" value="Unassembled WGS sequence"/>
</dbReference>
<reference evidence="1 2" key="1">
    <citation type="submission" date="2016-10" db="EMBL/GenBank/DDBJ databases">
        <authorList>
            <person name="de Groot N.N."/>
        </authorList>
    </citation>
    <scope>NUCLEOTIDE SEQUENCE [LARGE SCALE GENOMIC DNA]</scope>
    <source>
        <strain evidence="1 2">Nm9</strain>
    </source>
</reference>
<dbReference type="EMBL" id="FOFX01000057">
    <property type="protein sequence ID" value="SEQ46231.1"/>
    <property type="molecule type" value="Genomic_DNA"/>
</dbReference>
<organism evidence="1 2">
    <name type="scientific">Nitrosomonas ureae</name>
    <dbReference type="NCBI Taxonomy" id="44577"/>
    <lineage>
        <taxon>Bacteria</taxon>
        <taxon>Pseudomonadati</taxon>
        <taxon>Pseudomonadota</taxon>
        <taxon>Betaproteobacteria</taxon>
        <taxon>Nitrosomonadales</taxon>
        <taxon>Nitrosomonadaceae</taxon>
        <taxon>Nitrosomonas</taxon>
    </lineage>
</organism>